<dbReference type="STRING" id="216142.LT40_07960"/>
<dbReference type="KEGG" id="prh:LT40_07960"/>
<keyword evidence="2" id="KW-1185">Reference proteome</keyword>
<evidence type="ECO:0000313" key="2">
    <source>
        <dbReference type="Proteomes" id="UP000029499"/>
    </source>
</evidence>
<gene>
    <name evidence="1" type="ORF">LT40_07960</name>
</gene>
<dbReference type="HOGENOM" id="CLU_2438526_0_0_6"/>
<proteinExistence type="predicted"/>
<accession>A0A089YSH3</accession>
<sequence>MHRQRAAVAVALTHPYGPDHDIATGGLYREEAPVHVDCQVGWTNLGVAQDDVAVFVCANATQAAFKRNDRTGMQAAQHVELGKKGTGNQW</sequence>
<organism evidence="1 2">
    <name type="scientific">Pseudomonas rhizosphaerae</name>
    <dbReference type="NCBI Taxonomy" id="216142"/>
    <lineage>
        <taxon>Bacteria</taxon>
        <taxon>Pseudomonadati</taxon>
        <taxon>Pseudomonadota</taxon>
        <taxon>Gammaproteobacteria</taxon>
        <taxon>Pseudomonadales</taxon>
        <taxon>Pseudomonadaceae</taxon>
        <taxon>Pseudomonas</taxon>
    </lineage>
</organism>
<dbReference type="EMBL" id="CP009533">
    <property type="protein sequence ID" value="AIS17337.1"/>
    <property type="molecule type" value="Genomic_DNA"/>
</dbReference>
<evidence type="ECO:0000313" key="1">
    <source>
        <dbReference type="EMBL" id="AIS17337.1"/>
    </source>
</evidence>
<dbReference type="AlphaFoldDB" id="A0A089YSH3"/>
<reference evidence="1 2" key="1">
    <citation type="journal article" date="2015" name="J. Biotechnol.">
        <title>Complete genome sequence of Pseudomonas rhizosphaerae IH5T (=DSM 16299T), a phosphate-solubilizing rhizobacterium for bacterial biofertilizer.</title>
        <authorList>
            <person name="Kwak Y."/>
            <person name="Jung B.K."/>
            <person name="Shin J.H."/>
        </authorList>
    </citation>
    <scope>NUCLEOTIDE SEQUENCE [LARGE SCALE GENOMIC DNA]</scope>
    <source>
        <strain evidence="1">DSM 16299</strain>
    </source>
</reference>
<dbReference type="Proteomes" id="UP000029499">
    <property type="component" value="Chromosome"/>
</dbReference>
<protein>
    <submittedName>
        <fullName evidence="1">Uncharacterized protein</fullName>
    </submittedName>
</protein>
<name>A0A089YSH3_9PSED</name>